<accession>A0A9W8DU33</accession>
<dbReference type="InterPro" id="IPR000648">
    <property type="entry name" value="Oxysterol-bd"/>
</dbReference>
<dbReference type="PANTHER" id="PTHR10972:SF184">
    <property type="entry name" value="OXYSTEROL-BINDING PROTEIN HOMOLOG 4-RELATED"/>
    <property type="match status" value="1"/>
</dbReference>
<gene>
    <name evidence="4" type="primary">kes1_1</name>
    <name evidence="4" type="ORF">IWQ60_007417</name>
</gene>
<comment type="similarity">
    <text evidence="1 2">Belongs to the OSBP family.</text>
</comment>
<feature type="compositionally biased region" description="Polar residues" evidence="3">
    <location>
        <begin position="381"/>
        <end position="395"/>
    </location>
</feature>
<dbReference type="PANTHER" id="PTHR10972">
    <property type="entry name" value="OXYSTEROL-BINDING PROTEIN-RELATED"/>
    <property type="match status" value="1"/>
</dbReference>
<evidence type="ECO:0000313" key="5">
    <source>
        <dbReference type="Proteomes" id="UP001150569"/>
    </source>
</evidence>
<reference evidence="4" key="1">
    <citation type="submission" date="2022-07" db="EMBL/GenBank/DDBJ databases">
        <title>Phylogenomic reconstructions and comparative analyses of Kickxellomycotina fungi.</title>
        <authorList>
            <person name="Reynolds N.K."/>
            <person name="Stajich J.E."/>
            <person name="Barry K."/>
            <person name="Grigoriev I.V."/>
            <person name="Crous P."/>
            <person name="Smith M.E."/>
        </authorList>
    </citation>
    <scope>NUCLEOTIDE SEQUENCE</scope>
    <source>
        <strain evidence="4">RSA 861</strain>
    </source>
</reference>
<evidence type="ECO:0000256" key="1">
    <source>
        <dbReference type="ARBA" id="ARBA00008842"/>
    </source>
</evidence>
<dbReference type="Gene3D" id="3.30.70.3490">
    <property type="match status" value="1"/>
</dbReference>
<feature type="region of interest" description="Disordered" evidence="3">
    <location>
        <begin position="337"/>
        <end position="414"/>
    </location>
</feature>
<dbReference type="GO" id="GO:0016020">
    <property type="term" value="C:membrane"/>
    <property type="evidence" value="ECO:0007669"/>
    <property type="project" value="TreeGrafter"/>
</dbReference>
<evidence type="ECO:0000256" key="3">
    <source>
        <dbReference type="SAM" id="MobiDB-lite"/>
    </source>
</evidence>
<organism evidence="4 5">
    <name type="scientific">Tieghemiomyces parasiticus</name>
    <dbReference type="NCBI Taxonomy" id="78921"/>
    <lineage>
        <taxon>Eukaryota</taxon>
        <taxon>Fungi</taxon>
        <taxon>Fungi incertae sedis</taxon>
        <taxon>Zoopagomycota</taxon>
        <taxon>Kickxellomycotina</taxon>
        <taxon>Dimargaritomycetes</taxon>
        <taxon>Dimargaritales</taxon>
        <taxon>Dimargaritaceae</taxon>
        <taxon>Tieghemiomyces</taxon>
    </lineage>
</organism>
<dbReference type="Proteomes" id="UP001150569">
    <property type="component" value="Unassembled WGS sequence"/>
</dbReference>
<evidence type="ECO:0000313" key="4">
    <source>
        <dbReference type="EMBL" id="KAJ1918750.1"/>
    </source>
</evidence>
<feature type="compositionally biased region" description="Basic and acidic residues" evidence="3">
    <location>
        <begin position="345"/>
        <end position="369"/>
    </location>
</feature>
<name>A0A9W8DU33_9FUNG</name>
<dbReference type="EMBL" id="JANBPT010000494">
    <property type="protein sequence ID" value="KAJ1918750.1"/>
    <property type="molecule type" value="Genomic_DNA"/>
</dbReference>
<feature type="compositionally biased region" description="Basic and acidic residues" evidence="3">
    <location>
        <begin position="403"/>
        <end position="414"/>
    </location>
</feature>
<dbReference type="Pfam" id="PF01237">
    <property type="entry name" value="Oxysterol_BP"/>
    <property type="match status" value="1"/>
</dbReference>
<dbReference type="Gene3D" id="1.10.287.2720">
    <property type="match status" value="1"/>
</dbReference>
<dbReference type="AlphaFoldDB" id="A0A9W8DU33"/>
<dbReference type="OrthoDB" id="14833at2759"/>
<evidence type="ECO:0000256" key="2">
    <source>
        <dbReference type="RuleBase" id="RU003844"/>
    </source>
</evidence>
<sequence length="414" mass="46960">MTTSSDHQTLDDSSKVPASNRSEFYSFLKNLGSFTGDLSALTCPSFLLSGDSILEYCTHWCDQPSLFTAISEALDSEQRMVGVCRWFISTLYGSYYLRTAESSNEKKPFNPILGEQLLGHWDDPETHTRTTLVVEQVSHHPPVSGVFLENQQAGIFLNAHTGQKSKFTGTTIKINQTGFATLHFRDTDEVYTLNFPDLYIRSLITGKPFMEIMGNTWIRSNKGYVAVFKYIGKPWFGGEYHRFKGHVYHLLDRPADNKVVDPLTLESSKSKALELFAIEGRWIANSTITDLRTKKTSVLFDATAHRPIPIQVAPLDQQGPFESRRLWREVSQAINQGDFGTASTKKSEIETRQREERKARKDRGDEWQPRDFTFVPDDHLPSQTRAHLDSATQAESGRWVHKSVTDKLARPSSK</sequence>
<protein>
    <submittedName>
        <fullName evidence="4">Oxysterol-binding protein 4</fullName>
    </submittedName>
</protein>
<dbReference type="PROSITE" id="PS01013">
    <property type="entry name" value="OSBP"/>
    <property type="match status" value="1"/>
</dbReference>
<dbReference type="InterPro" id="IPR018494">
    <property type="entry name" value="Oxysterol-bd_CS"/>
</dbReference>
<dbReference type="Gene3D" id="2.40.160.120">
    <property type="match status" value="1"/>
</dbReference>
<keyword evidence="5" id="KW-1185">Reference proteome</keyword>
<dbReference type="InterPro" id="IPR037239">
    <property type="entry name" value="OSBP_sf"/>
</dbReference>
<comment type="caution">
    <text evidence="4">The sequence shown here is derived from an EMBL/GenBank/DDBJ whole genome shotgun (WGS) entry which is preliminary data.</text>
</comment>
<dbReference type="GO" id="GO:0005829">
    <property type="term" value="C:cytosol"/>
    <property type="evidence" value="ECO:0007669"/>
    <property type="project" value="TreeGrafter"/>
</dbReference>
<dbReference type="GO" id="GO:0008142">
    <property type="term" value="F:oxysterol binding"/>
    <property type="evidence" value="ECO:0007669"/>
    <property type="project" value="TreeGrafter"/>
</dbReference>
<dbReference type="SUPFAM" id="SSF144000">
    <property type="entry name" value="Oxysterol-binding protein-like"/>
    <property type="match status" value="1"/>
</dbReference>
<proteinExistence type="inferred from homology"/>